<dbReference type="CDD" id="cd07103">
    <property type="entry name" value="ALDH_F5_SSADH_GabD"/>
    <property type="match status" value="1"/>
</dbReference>
<dbReference type="Pfam" id="PF00171">
    <property type="entry name" value="Aldedh"/>
    <property type="match status" value="1"/>
</dbReference>
<keyword evidence="7" id="KW-1185">Reference proteome</keyword>
<keyword evidence="2 4" id="KW-0560">Oxidoreductase</keyword>
<dbReference type="AlphaFoldDB" id="A0A3N0GHT1"/>
<dbReference type="Gene3D" id="3.40.605.10">
    <property type="entry name" value="Aldehyde Dehydrogenase, Chain A, domain 1"/>
    <property type="match status" value="1"/>
</dbReference>
<dbReference type="PANTHER" id="PTHR43353:SF5">
    <property type="entry name" value="SUCCINATE-SEMIALDEHYDE DEHYDROGENASE, MITOCHONDRIAL"/>
    <property type="match status" value="1"/>
</dbReference>
<evidence type="ECO:0000313" key="6">
    <source>
        <dbReference type="EMBL" id="RNM11698.1"/>
    </source>
</evidence>
<dbReference type="PROSITE" id="PS00070">
    <property type="entry name" value="ALDEHYDE_DEHYDR_CYS"/>
    <property type="match status" value="1"/>
</dbReference>
<evidence type="ECO:0000256" key="2">
    <source>
        <dbReference type="ARBA" id="ARBA00023002"/>
    </source>
</evidence>
<dbReference type="InterPro" id="IPR016162">
    <property type="entry name" value="Ald_DH_N"/>
</dbReference>
<dbReference type="FunFam" id="3.40.605.10:FF:000007">
    <property type="entry name" value="NAD/NADP-dependent betaine aldehyde dehydrogenase"/>
    <property type="match status" value="1"/>
</dbReference>
<dbReference type="EMBL" id="RJSF01000047">
    <property type="protein sequence ID" value="RNM11698.1"/>
    <property type="molecule type" value="Genomic_DNA"/>
</dbReference>
<proteinExistence type="inferred from homology"/>
<dbReference type="InterPro" id="IPR016163">
    <property type="entry name" value="Ald_DH_C"/>
</dbReference>
<dbReference type="InterPro" id="IPR015590">
    <property type="entry name" value="Aldehyde_DH_dom"/>
</dbReference>
<dbReference type="InterPro" id="IPR016161">
    <property type="entry name" value="Ald_DH/histidinol_DH"/>
</dbReference>
<dbReference type="PANTHER" id="PTHR43353">
    <property type="entry name" value="SUCCINATE-SEMIALDEHYDE DEHYDROGENASE, MITOCHONDRIAL"/>
    <property type="match status" value="1"/>
</dbReference>
<name>A0A3N0GHT1_9ACTN</name>
<protein>
    <submittedName>
        <fullName evidence="6">NAD-dependent succinate-semialdehyde dehydrogenase</fullName>
    </submittedName>
</protein>
<feature type="active site" evidence="3">
    <location>
        <position position="268"/>
    </location>
</feature>
<comment type="caution">
    <text evidence="6">The sequence shown here is derived from an EMBL/GenBank/DDBJ whole genome shotgun (WGS) entry which is preliminary data.</text>
</comment>
<evidence type="ECO:0000259" key="5">
    <source>
        <dbReference type="Pfam" id="PF00171"/>
    </source>
</evidence>
<dbReference type="InterPro" id="IPR029510">
    <property type="entry name" value="Ald_DH_CS_GLU"/>
</dbReference>
<dbReference type="InterPro" id="IPR016160">
    <property type="entry name" value="Ald_DH_CS_CYS"/>
</dbReference>
<dbReference type="PROSITE" id="PS00687">
    <property type="entry name" value="ALDEHYDE_DEHYDR_GLU"/>
    <property type="match status" value="1"/>
</dbReference>
<dbReference type="SUPFAM" id="SSF53720">
    <property type="entry name" value="ALDH-like"/>
    <property type="match status" value="1"/>
</dbReference>
<dbReference type="InterPro" id="IPR050740">
    <property type="entry name" value="Aldehyde_DH_Superfamily"/>
</dbReference>
<evidence type="ECO:0000256" key="1">
    <source>
        <dbReference type="ARBA" id="ARBA00009986"/>
    </source>
</evidence>
<accession>A0A3N0GHT1</accession>
<dbReference type="Gene3D" id="3.40.309.10">
    <property type="entry name" value="Aldehyde Dehydrogenase, Chain A, domain 2"/>
    <property type="match status" value="1"/>
</dbReference>
<feature type="domain" description="Aldehyde dehydrogenase" evidence="5">
    <location>
        <begin position="39"/>
        <end position="491"/>
    </location>
</feature>
<evidence type="ECO:0000256" key="3">
    <source>
        <dbReference type="PROSITE-ProRule" id="PRU10007"/>
    </source>
</evidence>
<dbReference type="Proteomes" id="UP000279994">
    <property type="component" value="Unassembled WGS sequence"/>
</dbReference>
<gene>
    <name evidence="6" type="ORF">EFL26_21290</name>
</gene>
<dbReference type="GO" id="GO:0009450">
    <property type="term" value="P:gamma-aminobutyric acid catabolic process"/>
    <property type="evidence" value="ECO:0007669"/>
    <property type="project" value="TreeGrafter"/>
</dbReference>
<organism evidence="6 7">
    <name type="scientific">Nocardioides pocheonensis</name>
    <dbReference type="NCBI Taxonomy" id="661485"/>
    <lineage>
        <taxon>Bacteria</taxon>
        <taxon>Bacillati</taxon>
        <taxon>Actinomycetota</taxon>
        <taxon>Actinomycetes</taxon>
        <taxon>Propionibacteriales</taxon>
        <taxon>Nocardioidaceae</taxon>
        <taxon>Nocardioides</taxon>
    </lineage>
</organism>
<comment type="similarity">
    <text evidence="1 4">Belongs to the aldehyde dehydrogenase family.</text>
</comment>
<evidence type="ECO:0000313" key="7">
    <source>
        <dbReference type="Proteomes" id="UP000279994"/>
    </source>
</evidence>
<dbReference type="RefSeq" id="WP_123224929.1">
    <property type="nucleotide sequence ID" value="NZ_RJSF01000047.1"/>
</dbReference>
<sequence>MAGSTGRPVAELHRRFERDSALSQLWIDGESLAAPLDGTFLVEDPSTTEPIGRVADASPAEATRAVDAAAAAFEDWSSTPPRTRAEILRRAFDLMIADADYLAYLIMRENGKSLADARGEVTYAAEFFRWFSEEAVRPEGSYATAPTGGVRAVVTHRPAGVAVLVTPWNFPLAMVTRKVAPALAAGCTVVLKPAAETPLSALAIGQILARAGAPAGAFNVIPTVDAPTLVNTMIDDDRVRKLSFTGSTRVGRLLLRRAADRIVNCSMELGGNAPLIVGPGADVETAVEGAMVAKFRNSGQACTAANRFFVHADVADAFLDQFGGRVAALKVGAPLQSDVEIGPLISERAVRGVAQLVEHAVAQGARISAQAPLGGSLNGYFYPPTVLDGVPIEADILEQEIFAPVAPVVRWHEEDDLVQQVNRSEYGLAAYVFSRDLRWSLGLAERLETGMVGINRGLVSDPSSPFGGVKQSGIGREGAREGLREFQETQSCLIDWT</sequence>
<dbReference type="GO" id="GO:0004777">
    <property type="term" value="F:succinate-semialdehyde dehydrogenase (NAD+) activity"/>
    <property type="evidence" value="ECO:0007669"/>
    <property type="project" value="TreeGrafter"/>
</dbReference>
<dbReference type="OrthoDB" id="6882680at2"/>
<evidence type="ECO:0000256" key="4">
    <source>
        <dbReference type="RuleBase" id="RU003345"/>
    </source>
</evidence>
<dbReference type="FunFam" id="3.40.309.10:FF:000004">
    <property type="entry name" value="Succinate-semialdehyde dehydrogenase I"/>
    <property type="match status" value="1"/>
</dbReference>
<reference evidence="6 7" key="1">
    <citation type="submission" date="2018-11" db="EMBL/GenBank/DDBJ databases">
        <authorList>
            <person name="Li F."/>
        </authorList>
    </citation>
    <scope>NUCLEOTIDE SEQUENCE [LARGE SCALE GENOMIC DNA]</scope>
    <source>
        <strain evidence="6 7">Gsoil 818</strain>
    </source>
</reference>